<sequence length="125" mass="13709">MDYALLNAPGGTAGHKLLLPDLISLSSRSPLGDRFCKEFNPILTAADITEEGLGVHAVRRLFGAQLKGKLLTKEDRAGSPGHDSESETTERDCDPHEFEALFEVIMKLVARGRATPPRNRGRNNR</sequence>
<proteinExistence type="predicted"/>
<gene>
    <name evidence="2" type="ORF">E4K64_03560</name>
</gene>
<feature type="region of interest" description="Disordered" evidence="1">
    <location>
        <begin position="72"/>
        <end position="94"/>
    </location>
</feature>
<comment type="caution">
    <text evidence="2">The sequence shown here is derived from an EMBL/GenBank/DDBJ whole genome shotgun (WGS) entry which is preliminary data.</text>
</comment>
<dbReference type="RefSeq" id="WP_135162200.1">
    <property type="nucleotide sequence ID" value="NZ_SPQS01000002.1"/>
</dbReference>
<protein>
    <submittedName>
        <fullName evidence="2">Uncharacterized protein</fullName>
    </submittedName>
</protein>
<evidence type="ECO:0000256" key="1">
    <source>
        <dbReference type="SAM" id="MobiDB-lite"/>
    </source>
</evidence>
<organism evidence="2 3">
    <name type="scientific">Bradyrhizobium frederickii</name>
    <dbReference type="NCBI Taxonomy" id="2560054"/>
    <lineage>
        <taxon>Bacteria</taxon>
        <taxon>Pseudomonadati</taxon>
        <taxon>Pseudomonadota</taxon>
        <taxon>Alphaproteobacteria</taxon>
        <taxon>Hyphomicrobiales</taxon>
        <taxon>Nitrobacteraceae</taxon>
        <taxon>Bradyrhizobium</taxon>
    </lineage>
</organism>
<reference evidence="2 3" key="1">
    <citation type="submission" date="2019-03" db="EMBL/GenBank/DDBJ databases">
        <title>Bradyrhizobium strains diversity.</title>
        <authorList>
            <person name="Urquiaga M.C.O."/>
            <person name="Hungria M."/>
            <person name="Delamuta J.R.M."/>
            <person name="Klepa M.S."/>
        </authorList>
    </citation>
    <scope>NUCLEOTIDE SEQUENCE [LARGE SCALE GENOMIC DNA]</scope>
    <source>
        <strain evidence="2 3">CNPSo 3426</strain>
    </source>
</reference>
<accession>A0A4Y9PH33</accession>
<name>A0A4Y9PH33_9BRAD</name>
<evidence type="ECO:0000313" key="2">
    <source>
        <dbReference type="EMBL" id="TFV79734.1"/>
    </source>
</evidence>
<evidence type="ECO:0000313" key="3">
    <source>
        <dbReference type="Proteomes" id="UP000297700"/>
    </source>
</evidence>
<dbReference type="EMBL" id="SPQS01000002">
    <property type="protein sequence ID" value="TFV79734.1"/>
    <property type="molecule type" value="Genomic_DNA"/>
</dbReference>
<dbReference type="AlphaFoldDB" id="A0A4Y9PH33"/>
<dbReference type="Proteomes" id="UP000297700">
    <property type="component" value="Unassembled WGS sequence"/>
</dbReference>